<dbReference type="PANTHER" id="PTHR30307">
    <property type="entry name" value="S-ADENOSYLMETHIONINE:TRNA RIBOSYLTRANSFERASE-ISOMERASE"/>
    <property type="match status" value="1"/>
</dbReference>
<comment type="similarity">
    <text evidence="9 13">Belongs to the QueA family.</text>
</comment>
<keyword evidence="5 13" id="KW-0808">Transferase</keyword>
<organism evidence="14 15">
    <name type="scientific">Pandoraea oxalativorans</name>
    <dbReference type="NCBI Taxonomy" id="573737"/>
    <lineage>
        <taxon>Bacteria</taxon>
        <taxon>Pseudomonadati</taxon>
        <taxon>Pseudomonadota</taxon>
        <taxon>Betaproteobacteria</taxon>
        <taxon>Burkholderiales</taxon>
        <taxon>Burkholderiaceae</taxon>
        <taxon>Pandoraea</taxon>
    </lineage>
</organism>
<evidence type="ECO:0000256" key="2">
    <source>
        <dbReference type="ARBA" id="ARBA00004691"/>
    </source>
</evidence>
<keyword evidence="7 13" id="KW-0671">Queuosine biosynthesis</keyword>
<dbReference type="KEGG" id="pox:MB84_09255"/>
<accession>A0A0E3U6L1</accession>
<comment type="catalytic activity">
    <reaction evidence="8 13">
        <text>7-aminomethyl-7-carbaguanosine(34) in tRNA + S-adenosyl-L-methionine = epoxyqueuosine(34) in tRNA + adenine + L-methionine + 2 H(+)</text>
        <dbReference type="Rhea" id="RHEA:32155"/>
        <dbReference type="Rhea" id="RHEA-COMP:10342"/>
        <dbReference type="Rhea" id="RHEA-COMP:18582"/>
        <dbReference type="ChEBI" id="CHEBI:15378"/>
        <dbReference type="ChEBI" id="CHEBI:16708"/>
        <dbReference type="ChEBI" id="CHEBI:57844"/>
        <dbReference type="ChEBI" id="CHEBI:59789"/>
        <dbReference type="ChEBI" id="CHEBI:82833"/>
        <dbReference type="ChEBI" id="CHEBI:194443"/>
        <dbReference type="EC" id="2.4.99.17"/>
    </reaction>
</comment>
<comment type="function">
    <text evidence="13">Transfers and isomerizes the ribose moiety from AdoMet to the 7-aminomethyl group of 7-deazaguanine (preQ1-tRNA) to give epoxyqueuosine (oQ-tRNA).</text>
</comment>
<dbReference type="InterPro" id="IPR003699">
    <property type="entry name" value="QueA"/>
</dbReference>
<dbReference type="EC" id="2.4.99.17" evidence="10 13"/>
<comment type="subcellular location">
    <subcellularLocation>
        <location evidence="1 13">Cytoplasm</location>
    </subcellularLocation>
</comment>
<evidence type="ECO:0000313" key="14">
    <source>
        <dbReference type="EMBL" id="AKC69628.1"/>
    </source>
</evidence>
<dbReference type="InterPro" id="IPR042119">
    <property type="entry name" value="QueA_dom2"/>
</dbReference>
<dbReference type="RefSeq" id="WP_046290934.1">
    <property type="nucleotide sequence ID" value="NZ_CP011253.3"/>
</dbReference>
<evidence type="ECO:0000256" key="7">
    <source>
        <dbReference type="ARBA" id="ARBA00022785"/>
    </source>
</evidence>
<reference evidence="14" key="1">
    <citation type="submission" date="2016-06" db="EMBL/GenBank/DDBJ databases">
        <title>Pandoraea oxalativorans DSM 23570 Genome Sequencing.</title>
        <authorList>
            <person name="Ee R."/>
            <person name="Lim Y.-L."/>
            <person name="Yong D."/>
            <person name="Yin W.-F."/>
            <person name="Chan K.-G."/>
        </authorList>
    </citation>
    <scope>NUCLEOTIDE SEQUENCE</scope>
    <source>
        <strain evidence="14">DSM 23570</strain>
    </source>
</reference>
<evidence type="ECO:0000256" key="5">
    <source>
        <dbReference type="ARBA" id="ARBA00022679"/>
    </source>
</evidence>
<evidence type="ECO:0000313" key="15">
    <source>
        <dbReference type="Proteomes" id="UP000035050"/>
    </source>
</evidence>
<evidence type="ECO:0000256" key="6">
    <source>
        <dbReference type="ARBA" id="ARBA00022691"/>
    </source>
</evidence>
<dbReference type="GO" id="GO:0051075">
    <property type="term" value="F:S-adenosylmethionine:tRNA ribosyltransferase-isomerase activity"/>
    <property type="evidence" value="ECO:0007669"/>
    <property type="project" value="UniProtKB-EC"/>
</dbReference>
<evidence type="ECO:0000256" key="9">
    <source>
        <dbReference type="ARBA" id="ARBA00061210"/>
    </source>
</evidence>
<comment type="subunit">
    <text evidence="3 13">Monomer.</text>
</comment>
<dbReference type="UniPathway" id="UPA00392"/>
<evidence type="ECO:0000256" key="10">
    <source>
        <dbReference type="ARBA" id="ARBA00066503"/>
    </source>
</evidence>
<dbReference type="GO" id="GO:0005737">
    <property type="term" value="C:cytoplasm"/>
    <property type="evidence" value="ECO:0007669"/>
    <property type="project" value="UniProtKB-SubCell"/>
</dbReference>
<comment type="pathway">
    <text evidence="2 13">tRNA modification; tRNA-queuosine biosynthesis.</text>
</comment>
<dbReference type="HAMAP" id="MF_00113">
    <property type="entry name" value="QueA"/>
    <property type="match status" value="1"/>
</dbReference>
<dbReference type="Proteomes" id="UP000035050">
    <property type="component" value="Chromosome"/>
</dbReference>
<evidence type="ECO:0000256" key="1">
    <source>
        <dbReference type="ARBA" id="ARBA00004496"/>
    </source>
</evidence>
<evidence type="ECO:0000256" key="8">
    <source>
        <dbReference type="ARBA" id="ARBA00052751"/>
    </source>
</evidence>
<evidence type="ECO:0000256" key="13">
    <source>
        <dbReference type="HAMAP-Rule" id="MF_00113"/>
    </source>
</evidence>
<evidence type="ECO:0000256" key="12">
    <source>
        <dbReference type="ARBA" id="ARBA00076160"/>
    </source>
</evidence>
<proteinExistence type="inferred from homology"/>
<protein>
    <recommendedName>
        <fullName evidence="11 13">S-adenosylmethionine:tRNA ribosyltransferase-isomerase</fullName>
        <ecNumber evidence="10 13">2.4.99.17</ecNumber>
    </recommendedName>
    <alternativeName>
        <fullName evidence="12 13">Queuosine biosynthesis protein QueA</fullName>
    </alternativeName>
</protein>
<dbReference type="InterPro" id="IPR036100">
    <property type="entry name" value="QueA_sf"/>
</dbReference>
<dbReference type="EMBL" id="CP011253">
    <property type="protein sequence ID" value="AKC69628.1"/>
    <property type="molecule type" value="Genomic_DNA"/>
</dbReference>
<dbReference type="PATRIC" id="fig|573737.6.peg.2711"/>
<dbReference type="NCBIfam" id="NF001140">
    <property type="entry name" value="PRK00147.1"/>
    <property type="match status" value="1"/>
</dbReference>
<evidence type="ECO:0000256" key="11">
    <source>
        <dbReference type="ARBA" id="ARBA00069325"/>
    </source>
</evidence>
<dbReference type="Gene3D" id="2.40.10.240">
    <property type="entry name" value="QueA-like"/>
    <property type="match status" value="1"/>
</dbReference>
<dbReference type="PANTHER" id="PTHR30307:SF0">
    <property type="entry name" value="S-ADENOSYLMETHIONINE:TRNA RIBOSYLTRANSFERASE-ISOMERASE"/>
    <property type="match status" value="1"/>
</dbReference>
<dbReference type="NCBIfam" id="TIGR00113">
    <property type="entry name" value="queA"/>
    <property type="match status" value="1"/>
</dbReference>
<dbReference type="InterPro" id="IPR042118">
    <property type="entry name" value="QueA_dom1"/>
</dbReference>
<dbReference type="GO" id="GO:0008616">
    <property type="term" value="P:tRNA queuosine(34) biosynthetic process"/>
    <property type="evidence" value="ECO:0007669"/>
    <property type="project" value="UniProtKB-UniRule"/>
</dbReference>
<dbReference type="HOGENOM" id="CLU_039110_1_0_4"/>
<sequence length="360" mass="39356">MYTLSDFDFDLPPELIAQTALTERSASRLLEVDGSVTPPHLYDRSFVDLPGLLAPGDLLVFNDTRVIKARLFGQKASGGKIEVLVERVIDNRTVLAQIRASKSPAPGTTLRLADAFDVMVGERVEPFYTLHFPEDCYTLLETYGRLPLPPYIEHDADAADETRYQTVYARNPGAVAAPTAGLHFDDALFARLDALGVQRATLTLHVGAGTFQPVRVDNIGEHKMHSEWYEITPALVDAIAATRARGGRVIAVGTTSMRALESGAQATLAAGGAPGTLRAGSAETDIFITPGYRFQLVDRLVTNFHLPKSTLLMLVSAFSGMETIRAAYRHAIEQRYRFFSYGDAMILSRVEIRDTPKAAA</sequence>
<keyword evidence="15" id="KW-1185">Reference proteome</keyword>
<dbReference type="AlphaFoldDB" id="A0A0E3U6L1"/>
<name>A0A0E3U6L1_9BURK</name>
<gene>
    <name evidence="13" type="primary">queA</name>
    <name evidence="14" type="ORF">MB84_09255</name>
</gene>
<evidence type="ECO:0000256" key="3">
    <source>
        <dbReference type="ARBA" id="ARBA00011245"/>
    </source>
</evidence>
<keyword evidence="6 13" id="KW-0949">S-adenosyl-L-methionine</keyword>
<evidence type="ECO:0000256" key="4">
    <source>
        <dbReference type="ARBA" id="ARBA00022490"/>
    </source>
</evidence>
<dbReference type="OrthoDB" id="9805933at2"/>
<dbReference type="SUPFAM" id="SSF111337">
    <property type="entry name" value="QueA-like"/>
    <property type="match status" value="1"/>
</dbReference>
<dbReference type="Pfam" id="PF02547">
    <property type="entry name" value="Queuosine_synth"/>
    <property type="match status" value="1"/>
</dbReference>
<dbReference type="Gene3D" id="3.40.1780.10">
    <property type="entry name" value="QueA-like"/>
    <property type="match status" value="1"/>
</dbReference>
<dbReference type="FunFam" id="3.40.1780.10:FF:000001">
    <property type="entry name" value="S-adenosylmethionine:tRNA ribosyltransferase-isomerase"/>
    <property type="match status" value="1"/>
</dbReference>
<keyword evidence="4 13" id="KW-0963">Cytoplasm</keyword>